<feature type="non-terminal residue" evidence="2">
    <location>
        <position position="1"/>
    </location>
</feature>
<accession>A0ABP0HZN7</accession>
<evidence type="ECO:0008006" key="4">
    <source>
        <dbReference type="Google" id="ProtNLM"/>
    </source>
</evidence>
<evidence type="ECO:0000313" key="2">
    <source>
        <dbReference type="EMBL" id="CAK8994385.1"/>
    </source>
</evidence>
<dbReference type="EMBL" id="CAXAMN010001438">
    <property type="protein sequence ID" value="CAK8994385.1"/>
    <property type="molecule type" value="Genomic_DNA"/>
</dbReference>
<reference evidence="2 3" key="1">
    <citation type="submission" date="2024-02" db="EMBL/GenBank/DDBJ databases">
        <authorList>
            <person name="Chen Y."/>
            <person name="Shah S."/>
            <person name="Dougan E. K."/>
            <person name="Thang M."/>
            <person name="Chan C."/>
        </authorList>
    </citation>
    <scope>NUCLEOTIDE SEQUENCE [LARGE SCALE GENOMIC DNA]</scope>
</reference>
<feature type="region of interest" description="Disordered" evidence="1">
    <location>
        <begin position="483"/>
        <end position="508"/>
    </location>
</feature>
<dbReference type="Proteomes" id="UP001642484">
    <property type="component" value="Unassembled WGS sequence"/>
</dbReference>
<organism evidence="2 3">
    <name type="scientific">Durusdinium trenchii</name>
    <dbReference type="NCBI Taxonomy" id="1381693"/>
    <lineage>
        <taxon>Eukaryota</taxon>
        <taxon>Sar</taxon>
        <taxon>Alveolata</taxon>
        <taxon>Dinophyceae</taxon>
        <taxon>Suessiales</taxon>
        <taxon>Symbiodiniaceae</taxon>
        <taxon>Durusdinium</taxon>
    </lineage>
</organism>
<gene>
    <name evidence="2" type="ORF">CCMP2556_LOCUS3618</name>
</gene>
<proteinExistence type="predicted"/>
<comment type="caution">
    <text evidence="2">The sequence shown here is derived from an EMBL/GenBank/DDBJ whole genome shotgun (WGS) entry which is preliminary data.</text>
</comment>
<evidence type="ECO:0000313" key="3">
    <source>
        <dbReference type="Proteomes" id="UP001642484"/>
    </source>
</evidence>
<evidence type="ECO:0000256" key="1">
    <source>
        <dbReference type="SAM" id="MobiDB-lite"/>
    </source>
</evidence>
<protein>
    <recommendedName>
        <fullName evidence="4">RNA-dependent RNA polymerase</fullName>
    </recommendedName>
</protein>
<sequence length="745" mass="83720">GDRSIYEHEVLSRILESIVTVDQLNVSGLQGIELLVRRLQVIREAHRILPSSPDYSSAEFFMGWKYRKGAHGVDPDLAHHVAAELKSEAMILKESRKAKEEAQEDFVSTVRPYQRDLISLPETGDDPVSLDQVLDEHGRQVLGDPLRTMPLSDEEWGEVLEKGDLVCIPEGSTLYLAQSDIKDYFYSLALPHELQSLFCLPAIAKSAMQDWGLDFDQVPAVEGSSDGLEFGYVGGAKGPHASVHGGGLSLDRVIMESKAPPDLSDGEVIIIPYADNLNVAGIDEQRVQQVKNKIVDRLREIGFRVHEELEACSIGQSLGFLVDGAKGVVAPIPERLHKVRLALDWLARQPWVTGKKVERLIGHCVHFMLLRRELLSIFRAMYDFVHKSYSKKRPLFASAAREAKWASALLGLCSVDLRKDWSGRLCRRLCALLLCADSMLSPRWIPSELNVADKGSRRWESQRKRDVAGRAWEKIQLERVDSAGRRPADKAKTRAEIARQRSDPPRFKGQTNLERVAVSEAVAKDYTRRTNDLRFFARQSKISLRSAKNLDEACTLFLNNIFEQGVELHEGSKFVAAVKDAFPDFGHKSALPRMIRALQGWTKIDPQKTRPPLPWELVAGIAMKMQARTRHHAALAVLTMFSAYLRPGECLGIQKTDLVRPMPRQEHHTLHLHPAERHEASKVGISEESIQLDSVQLLWLGQALEQLQTDGPFLFELGHAEMVSAWKQALVDLGLEHNHAVLHQL</sequence>
<keyword evidence="3" id="KW-1185">Reference proteome</keyword>
<name>A0ABP0HZN7_9DINO</name>
<feature type="compositionally biased region" description="Basic and acidic residues" evidence="1">
    <location>
        <begin position="483"/>
        <end position="506"/>
    </location>
</feature>